<feature type="compositionally biased region" description="Acidic residues" evidence="2">
    <location>
        <begin position="544"/>
        <end position="554"/>
    </location>
</feature>
<dbReference type="PANTHER" id="PTHR42041:SF1">
    <property type="entry name" value="DNA ENDONUCLEASE ACTIVATOR CTP1 C-TERMINAL DOMAIN-CONTAINING PROTEIN"/>
    <property type="match status" value="1"/>
</dbReference>
<evidence type="ECO:0000313" key="4">
    <source>
        <dbReference type="Proteomes" id="UP000799750"/>
    </source>
</evidence>
<organism evidence="3 4">
    <name type="scientific">Lophium mytilinum</name>
    <dbReference type="NCBI Taxonomy" id="390894"/>
    <lineage>
        <taxon>Eukaryota</taxon>
        <taxon>Fungi</taxon>
        <taxon>Dikarya</taxon>
        <taxon>Ascomycota</taxon>
        <taxon>Pezizomycotina</taxon>
        <taxon>Dothideomycetes</taxon>
        <taxon>Pleosporomycetidae</taxon>
        <taxon>Mytilinidiales</taxon>
        <taxon>Mytilinidiaceae</taxon>
        <taxon>Lophium</taxon>
    </lineage>
</organism>
<dbReference type="Proteomes" id="UP000799750">
    <property type="component" value="Unassembled WGS sequence"/>
</dbReference>
<dbReference type="PANTHER" id="PTHR42041">
    <property type="entry name" value="DNA ENDONUCLEASE ACTIVATOR CTP1 C-TERMINAL DOMAIN-CONTAINING PROTEIN"/>
    <property type="match status" value="1"/>
</dbReference>
<name>A0A6A6QY76_9PEZI</name>
<feature type="compositionally biased region" description="Low complexity" evidence="2">
    <location>
        <begin position="42"/>
        <end position="60"/>
    </location>
</feature>
<evidence type="ECO:0000256" key="2">
    <source>
        <dbReference type="SAM" id="MobiDB-lite"/>
    </source>
</evidence>
<dbReference type="AlphaFoldDB" id="A0A6A6QY76"/>
<evidence type="ECO:0000256" key="1">
    <source>
        <dbReference type="SAM" id="Coils"/>
    </source>
</evidence>
<feature type="region of interest" description="Disordered" evidence="2">
    <location>
        <begin position="1"/>
        <end position="74"/>
    </location>
</feature>
<feature type="compositionally biased region" description="Polar residues" evidence="2">
    <location>
        <begin position="28"/>
        <end position="38"/>
    </location>
</feature>
<dbReference type="OrthoDB" id="4495335at2759"/>
<evidence type="ECO:0000313" key="3">
    <source>
        <dbReference type="EMBL" id="KAF2496593.1"/>
    </source>
</evidence>
<feature type="coiled-coil region" evidence="1">
    <location>
        <begin position="236"/>
        <end position="270"/>
    </location>
</feature>
<keyword evidence="1" id="KW-0175">Coiled coil</keyword>
<proteinExistence type="predicted"/>
<feature type="compositionally biased region" description="Pro residues" evidence="2">
    <location>
        <begin position="1"/>
        <end position="13"/>
    </location>
</feature>
<keyword evidence="4" id="KW-1185">Reference proteome</keyword>
<feature type="compositionally biased region" description="Pro residues" evidence="2">
    <location>
        <begin position="556"/>
        <end position="565"/>
    </location>
</feature>
<protein>
    <submittedName>
        <fullName evidence="3">Uncharacterized protein</fullName>
    </submittedName>
</protein>
<feature type="compositionally biased region" description="Polar residues" evidence="2">
    <location>
        <begin position="463"/>
        <end position="475"/>
    </location>
</feature>
<gene>
    <name evidence="3" type="ORF">BU16DRAFT_507086</name>
</gene>
<feature type="coiled-coil region" evidence="1">
    <location>
        <begin position="99"/>
        <end position="154"/>
    </location>
</feature>
<dbReference type="EMBL" id="MU004187">
    <property type="protein sequence ID" value="KAF2496593.1"/>
    <property type="molecule type" value="Genomic_DNA"/>
</dbReference>
<reference evidence="3" key="1">
    <citation type="journal article" date="2020" name="Stud. Mycol.">
        <title>101 Dothideomycetes genomes: a test case for predicting lifestyles and emergence of pathogens.</title>
        <authorList>
            <person name="Haridas S."/>
            <person name="Albert R."/>
            <person name="Binder M."/>
            <person name="Bloem J."/>
            <person name="Labutti K."/>
            <person name="Salamov A."/>
            <person name="Andreopoulos B."/>
            <person name="Baker S."/>
            <person name="Barry K."/>
            <person name="Bills G."/>
            <person name="Bluhm B."/>
            <person name="Cannon C."/>
            <person name="Castanera R."/>
            <person name="Culley D."/>
            <person name="Daum C."/>
            <person name="Ezra D."/>
            <person name="Gonzalez J."/>
            <person name="Henrissat B."/>
            <person name="Kuo A."/>
            <person name="Liang C."/>
            <person name="Lipzen A."/>
            <person name="Lutzoni F."/>
            <person name="Magnuson J."/>
            <person name="Mondo S."/>
            <person name="Nolan M."/>
            <person name="Ohm R."/>
            <person name="Pangilinan J."/>
            <person name="Park H.-J."/>
            <person name="Ramirez L."/>
            <person name="Alfaro M."/>
            <person name="Sun H."/>
            <person name="Tritt A."/>
            <person name="Yoshinaga Y."/>
            <person name="Zwiers L.-H."/>
            <person name="Turgeon B."/>
            <person name="Goodwin S."/>
            <person name="Spatafora J."/>
            <person name="Crous P."/>
            <person name="Grigoriev I."/>
        </authorList>
    </citation>
    <scope>NUCLEOTIDE SEQUENCE</scope>
    <source>
        <strain evidence="3">CBS 269.34</strain>
    </source>
</reference>
<feature type="region of interest" description="Disordered" evidence="2">
    <location>
        <begin position="285"/>
        <end position="314"/>
    </location>
</feature>
<feature type="compositionally biased region" description="Acidic residues" evidence="2">
    <location>
        <begin position="447"/>
        <end position="458"/>
    </location>
</feature>
<sequence length="687" mass="77288">MDPPQFKFPPASPGTPLFAVSPERVNRTRSPYTSSSSGGRHLPQSPSLPDLGSGSGSPFSKRSHERTDSDAHVQGMVARFNHLELKDHNEQHRRDEIAYKRAEMAREMAELDLQKMTEEKDASEKDGKRWREEVRKLRKELEDGRDRERKAIKRVEVLANELDRSKEVTTHSAGAYEKELRRARKEAFKASTTLVKTQEELKATRNSLRIVQSGLESEKMKSSTREQEAFTAQYQLVGIQEALEKARDQIKIVEEERDSLKTNLKEEEVARIAAEGRIALPVSTTDEDDEFASPVKSPRKPRVVHATSDSENKENVVPKRAIELKSIQEELSLERRLRERAEDQIVFMKMECQFQCCSCRLAEIHGSNYVHDSTYNSEMERIKATVPIFTPPPSNHDAEEMEGIVTELVHVAEELVQLVQEPTHAEQQRVATPLEQELKQELKQEVEQEAVEEKEESEPQLAFSPTTGTFKPISNEQKEEETPQEASTPAPAKRFQLSNIDETALESSPWGPGPDHSMIRTSTTSPPPFRPAQPISTQLQIPEEVIEDDEDDLPSDPTPSSPPQSEPQTPLHGPSAPLTPAYLLRTITTTTTIPLHFSPATPRHHDLPPTPSTISHLPTNATSSQPLQPLELNRLPIDREAALEQIRLRRGRARSLAMGQATPKKQMLEGTGVRRDISAPVGRAGRR</sequence>
<feature type="region of interest" description="Disordered" evidence="2">
    <location>
        <begin position="443"/>
        <end position="578"/>
    </location>
</feature>
<accession>A0A6A6QY76</accession>